<dbReference type="RefSeq" id="WP_091939687.1">
    <property type="nucleotide sequence ID" value="NZ_FNCY01000021.1"/>
</dbReference>
<proteinExistence type="predicted"/>
<dbReference type="OrthoDB" id="5957385at2"/>
<protein>
    <submittedName>
        <fullName evidence="2">Uncharacterized protein</fullName>
    </submittedName>
</protein>
<feature type="coiled-coil region" evidence="1">
    <location>
        <begin position="113"/>
        <end position="143"/>
    </location>
</feature>
<dbReference type="Proteomes" id="UP000198607">
    <property type="component" value="Unassembled WGS sequence"/>
</dbReference>
<evidence type="ECO:0000256" key="1">
    <source>
        <dbReference type="SAM" id="Coils"/>
    </source>
</evidence>
<sequence>MRRHQDTATLDLFEVPVPTAPIPGALNFSHQLRRLLSDLLKTCPHSREIVAARMSELTGEAVTKHQLDSWTAESREAWRFPLEYLPAFEVAVETTSLIAWVSSVRGGKILMGKEALDAEIGKLERLKEDAARKIKQLKHAMGEMG</sequence>
<dbReference type="AlphaFoldDB" id="A0A1G8L8X2"/>
<evidence type="ECO:0000313" key="2">
    <source>
        <dbReference type="EMBL" id="SDI51947.1"/>
    </source>
</evidence>
<keyword evidence="3" id="KW-1185">Reference proteome</keyword>
<accession>A0A1G8L8X2</accession>
<keyword evidence="1" id="KW-0175">Coiled coil</keyword>
<dbReference type="EMBL" id="FNCY01000021">
    <property type="protein sequence ID" value="SDI51947.1"/>
    <property type="molecule type" value="Genomic_DNA"/>
</dbReference>
<organism evidence="2 3">
    <name type="scientific">Propionivibrio dicarboxylicus</name>
    <dbReference type="NCBI Taxonomy" id="83767"/>
    <lineage>
        <taxon>Bacteria</taxon>
        <taxon>Pseudomonadati</taxon>
        <taxon>Pseudomonadota</taxon>
        <taxon>Betaproteobacteria</taxon>
        <taxon>Rhodocyclales</taxon>
        <taxon>Rhodocyclaceae</taxon>
        <taxon>Propionivibrio</taxon>
    </lineage>
</organism>
<dbReference type="STRING" id="83767.SAMN05660652_03571"/>
<evidence type="ECO:0000313" key="3">
    <source>
        <dbReference type="Proteomes" id="UP000198607"/>
    </source>
</evidence>
<name>A0A1G8L8X2_9RHOO</name>
<gene>
    <name evidence="2" type="ORF">SAMN05660652_03571</name>
</gene>
<reference evidence="2 3" key="1">
    <citation type="submission" date="2016-10" db="EMBL/GenBank/DDBJ databases">
        <authorList>
            <person name="de Groot N.N."/>
        </authorList>
    </citation>
    <scope>NUCLEOTIDE SEQUENCE [LARGE SCALE GENOMIC DNA]</scope>
    <source>
        <strain evidence="2 3">DSM 5885</strain>
    </source>
</reference>